<accession>A0ABN9P7W1</accession>
<dbReference type="Proteomes" id="UP001189429">
    <property type="component" value="Unassembled WGS sequence"/>
</dbReference>
<organism evidence="2 3">
    <name type="scientific">Prorocentrum cordatum</name>
    <dbReference type="NCBI Taxonomy" id="2364126"/>
    <lineage>
        <taxon>Eukaryota</taxon>
        <taxon>Sar</taxon>
        <taxon>Alveolata</taxon>
        <taxon>Dinophyceae</taxon>
        <taxon>Prorocentrales</taxon>
        <taxon>Prorocentraceae</taxon>
        <taxon>Prorocentrum</taxon>
    </lineage>
</organism>
<proteinExistence type="predicted"/>
<dbReference type="EMBL" id="CAUYUJ010000115">
    <property type="protein sequence ID" value="CAK0788808.1"/>
    <property type="molecule type" value="Genomic_DNA"/>
</dbReference>
<feature type="compositionally biased region" description="Basic and acidic residues" evidence="1">
    <location>
        <begin position="65"/>
        <end position="75"/>
    </location>
</feature>
<dbReference type="InterPro" id="IPR006958">
    <property type="entry name" value="Mak16"/>
</dbReference>
<evidence type="ECO:0000313" key="2">
    <source>
        <dbReference type="EMBL" id="CAK0788808.1"/>
    </source>
</evidence>
<protein>
    <recommendedName>
        <fullName evidence="4">Ribosome biogenesis protein NOP53</fullName>
    </recommendedName>
</protein>
<reference evidence="2" key="1">
    <citation type="submission" date="2023-10" db="EMBL/GenBank/DDBJ databases">
        <authorList>
            <person name="Chen Y."/>
            <person name="Shah S."/>
            <person name="Dougan E. K."/>
            <person name="Thang M."/>
            <person name="Chan C."/>
        </authorList>
    </citation>
    <scope>NUCLEOTIDE SEQUENCE [LARGE SCALE GENOMIC DNA]</scope>
</reference>
<gene>
    <name evidence="2" type="ORF">PCOR1329_LOCUS553</name>
</gene>
<feature type="compositionally biased region" description="Basic and acidic residues" evidence="1">
    <location>
        <begin position="199"/>
        <end position="214"/>
    </location>
</feature>
<keyword evidence="3" id="KW-1185">Reference proteome</keyword>
<dbReference type="Pfam" id="PF04874">
    <property type="entry name" value="Mak16"/>
    <property type="match status" value="1"/>
</dbReference>
<name>A0ABN9P7W1_9DINO</name>
<sequence>MARGARVRRAAAAAAACAEPPVDGGLEAKVLLQDGVCLLFVQTPERGHELRHRRPQSAAPGGPRRWAEGDRAPPGRLDCRVKAAKQEFTRLLGTLPSRPRRLSLSGAATGGRSRGALAPIKRKTERREARREEKAEAAAWIPQSVEQELLLRLRQGVYRGAREPLTRTRVGEAEVAELQLEAAGPAGRAAPRRKRRRAREAEAAVELEREVETG</sequence>
<feature type="region of interest" description="Disordered" evidence="1">
    <location>
        <begin position="47"/>
        <end position="75"/>
    </location>
</feature>
<evidence type="ECO:0000256" key="1">
    <source>
        <dbReference type="SAM" id="MobiDB-lite"/>
    </source>
</evidence>
<evidence type="ECO:0000313" key="3">
    <source>
        <dbReference type="Proteomes" id="UP001189429"/>
    </source>
</evidence>
<comment type="caution">
    <text evidence="2">The sequence shown here is derived from an EMBL/GenBank/DDBJ whole genome shotgun (WGS) entry which is preliminary data.</text>
</comment>
<feature type="region of interest" description="Disordered" evidence="1">
    <location>
        <begin position="182"/>
        <end position="214"/>
    </location>
</feature>
<evidence type="ECO:0008006" key="4">
    <source>
        <dbReference type="Google" id="ProtNLM"/>
    </source>
</evidence>